<proteinExistence type="predicted"/>
<organism evidence="1">
    <name type="scientific">Anaerostipes hadrus</name>
    <dbReference type="NCBI Taxonomy" id="649756"/>
    <lineage>
        <taxon>Bacteria</taxon>
        <taxon>Bacillati</taxon>
        <taxon>Bacillota</taxon>
        <taxon>Clostridia</taxon>
        <taxon>Lachnospirales</taxon>
        <taxon>Lachnospiraceae</taxon>
        <taxon>Anaerostipes</taxon>
    </lineage>
</organism>
<dbReference type="EMBL" id="CACRSX010000037">
    <property type="protein sequence ID" value="VYT15624.1"/>
    <property type="molecule type" value="Genomic_DNA"/>
</dbReference>
<name>A0A6N2UAM2_ANAHA</name>
<reference evidence="1" key="1">
    <citation type="submission" date="2019-11" db="EMBL/GenBank/DDBJ databases">
        <authorList>
            <person name="Feng L."/>
        </authorList>
    </citation>
    <scope>NUCLEOTIDE SEQUENCE</scope>
    <source>
        <strain evidence="1">AhadrusLFYP4</strain>
    </source>
</reference>
<evidence type="ECO:0000313" key="1">
    <source>
        <dbReference type="EMBL" id="VYT15624.1"/>
    </source>
</evidence>
<sequence>MKGLEDYMEQNLVKDMSERISDYIEQAIHNIYNEYPHEVKTILFGAASVILGFGAYKEYALISKSVIRKEN</sequence>
<accession>A0A6N2UAM2</accession>
<gene>
    <name evidence="1" type="ORF">AHLFYP4_01831</name>
</gene>
<protein>
    <submittedName>
        <fullName evidence="1">Uncharacterized protein</fullName>
    </submittedName>
</protein>
<dbReference type="AlphaFoldDB" id="A0A6N2UAM2"/>